<comment type="caution">
    <text evidence="2">The sequence shown here is derived from an EMBL/GenBank/DDBJ whole genome shotgun (WGS) entry which is preliminary data.</text>
</comment>
<dbReference type="Pfam" id="PF13155">
    <property type="entry name" value="Toprim_2"/>
    <property type="match status" value="1"/>
</dbReference>
<dbReference type="InterPro" id="IPR034154">
    <property type="entry name" value="TOPRIM_DnaG/twinkle"/>
</dbReference>
<proteinExistence type="predicted"/>
<gene>
    <name evidence="2" type="ORF">OBE_03252</name>
</gene>
<name>K1TPU3_9ZZZZ</name>
<reference evidence="2" key="1">
    <citation type="journal article" date="2013" name="Environ. Microbiol.">
        <title>Microbiota from the distal guts of lean and obese adolescents exhibit partial functional redundancy besides clear differences in community structure.</title>
        <authorList>
            <person name="Ferrer M."/>
            <person name="Ruiz A."/>
            <person name="Lanza F."/>
            <person name="Haange S.B."/>
            <person name="Oberbach A."/>
            <person name="Till H."/>
            <person name="Bargiela R."/>
            <person name="Campoy C."/>
            <person name="Segura M.T."/>
            <person name="Richter M."/>
            <person name="von Bergen M."/>
            <person name="Seifert J."/>
            <person name="Suarez A."/>
        </authorList>
    </citation>
    <scope>NUCLEOTIDE SEQUENCE</scope>
</reference>
<evidence type="ECO:0000313" key="2">
    <source>
        <dbReference type="EMBL" id="EKC71723.1"/>
    </source>
</evidence>
<organism evidence="2">
    <name type="scientific">human gut metagenome</name>
    <dbReference type="NCBI Taxonomy" id="408170"/>
    <lineage>
        <taxon>unclassified sequences</taxon>
        <taxon>metagenomes</taxon>
        <taxon>organismal metagenomes</taxon>
    </lineage>
</organism>
<protein>
    <submittedName>
        <fullName evidence="2">DNA primase</fullName>
    </submittedName>
</protein>
<dbReference type="Gene3D" id="3.40.1360.10">
    <property type="match status" value="1"/>
</dbReference>
<sequence length="172" mass="19605">KVEQKHYYGIAFGNLSEGHEVRNPYFKGCIGHKDITLLAHTFNEWQNGCLVFEGFMDFLAYMTLVKQQDRWFVVESPCDYMILNSVANLKQALHYLDRYTHIHCFLDNDQAGRKTVESISNVFEYRVTDESAKAEAAQGQSVHQGGEGAEGDHKLPDTGSLKKRLRLIAYIA</sequence>
<dbReference type="CDD" id="cd01029">
    <property type="entry name" value="TOPRIM_primases"/>
    <property type="match status" value="1"/>
</dbReference>
<dbReference type="AlphaFoldDB" id="K1TPU3"/>
<dbReference type="SUPFAM" id="SSF56731">
    <property type="entry name" value="DNA primase core"/>
    <property type="match status" value="1"/>
</dbReference>
<evidence type="ECO:0000256" key="1">
    <source>
        <dbReference type="SAM" id="MobiDB-lite"/>
    </source>
</evidence>
<feature type="region of interest" description="Disordered" evidence="1">
    <location>
        <begin position="136"/>
        <end position="158"/>
    </location>
</feature>
<feature type="non-terminal residue" evidence="2">
    <location>
        <position position="172"/>
    </location>
</feature>
<accession>K1TPU3</accession>
<feature type="non-terminal residue" evidence="2">
    <location>
        <position position="1"/>
    </location>
</feature>
<dbReference type="EMBL" id="AJWZ01002159">
    <property type="protein sequence ID" value="EKC71723.1"/>
    <property type="molecule type" value="Genomic_DNA"/>
</dbReference>